<organism evidence="1">
    <name type="scientific">Aegilops tauschii</name>
    <name type="common">Tausch's goatgrass</name>
    <name type="synonym">Aegilops squarrosa</name>
    <dbReference type="NCBI Taxonomy" id="37682"/>
    <lineage>
        <taxon>Eukaryota</taxon>
        <taxon>Viridiplantae</taxon>
        <taxon>Streptophyta</taxon>
        <taxon>Embryophyta</taxon>
        <taxon>Tracheophyta</taxon>
        <taxon>Spermatophyta</taxon>
        <taxon>Magnoliopsida</taxon>
        <taxon>Liliopsida</taxon>
        <taxon>Poales</taxon>
        <taxon>Poaceae</taxon>
        <taxon>BOP clade</taxon>
        <taxon>Pooideae</taxon>
        <taxon>Triticodae</taxon>
        <taxon>Triticeae</taxon>
        <taxon>Triticinae</taxon>
        <taxon>Aegilops</taxon>
    </lineage>
</organism>
<proteinExistence type="predicted"/>
<reference evidence="1" key="1">
    <citation type="submission" date="2015-06" db="UniProtKB">
        <authorList>
            <consortium name="EnsemblPlants"/>
        </authorList>
    </citation>
    <scope>IDENTIFICATION</scope>
</reference>
<protein>
    <submittedName>
        <fullName evidence="1">Uncharacterized protein</fullName>
    </submittedName>
</protein>
<dbReference type="PANTHER" id="PTHR33115">
    <property type="entry name" value="ARM REPEAT SUPERFAMILY PROTEIN"/>
    <property type="match status" value="1"/>
</dbReference>
<evidence type="ECO:0000313" key="1">
    <source>
        <dbReference type="EnsemblPlants" id="EMT16990"/>
    </source>
</evidence>
<sequence>MPLTISKLDRTPMLEGWVDANVVGTWEGQCQLRAVLGVGYLGQFTEKNKVNMMMSIIKRYFAFIYPYKVEHSVGVFNIKHHKILIFGSMLRVASKVEHSTHRIDPFPCYRFQQAVEMDRKEADLRCMEVWYINCYALFMGYLLMAVRGLGFLVITWSTVVLLGGFVSVLEKKDFWSLTIITLVLTPRAASAIPLVAAGTSSSRSGSIQHGGAELGDLGLDQRPRCVQEREEERESKRALREESALARAPRHFVRMKGKSTKTLQIFETQIKMFPKFYSSFARKDLVNDVARAYKMNHIEEDVKEYLRETVIGCEKDPAFFKETNLATYAMGMIKSQKSENFLSGARILDALLEHPAEERTLTSQLISLVASSGPVLEKLLLALDSTSPYDETIRVIAANIVTHLASRIPLMQFPHGIQRIGSLIHISQQQFEDDCCASSLSADDYKKLTENGFVILRKLAADEDNCRTISNAQGLLSKVMAPVSSDLLHLIDHEAWSTAIVTESLQVMCRLMDAPGETGAQLRRQISSSKEVIHGMEEILKCCGCGEQVRILTIEILTQLPVGLGEEFPCGNKESREPPAIVTESLQVMCRLMAAPGETGAQLRRQISSSKEVIHGMEEILKCCGCGEQVRILTIEILTQLPVGLGEEFPCGNKESRENFIKMLPSIFTDEAKEHPIRKLAGEALLKLSQSETNAAIILKANDHLVRDLRKILLDAAAKGTNRIMAAKTLKHLYIYYKENDEYLRALKETMEDVMPKILREILPPVVLNGNDTLAETRTHRQSSPLLGPADIEAQVLVSQDDGRSNNTSTCQQNDDMKLHMALLSLAAAIFDKFITQDHNLAQLVDKISPGDSPTSFANKLNELVRRKSQPTASCLSMMKNASNMVISMMKVKHSDSYLKEHFLVIFLQSLADACKTMSSLESFMILYSANRGTLKPYRTLASLLKEAEELLVTKEPKEQ</sequence>
<dbReference type="EnsemblPlants" id="EMT16990">
    <property type="protein sequence ID" value="EMT16990"/>
    <property type="gene ID" value="F775_22608"/>
</dbReference>
<dbReference type="PANTHER" id="PTHR33115:SF22">
    <property type="entry name" value="OS12G0449900 PROTEIN"/>
    <property type="match status" value="1"/>
</dbReference>
<dbReference type="SUPFAM" id="SSF48371">
    <property type="entry name" value="ARM repeat"/>
    <property type="match status" value="1"/>
</dbReference>
<accession>N1R3S2</accession>
<name>N1R3S2_AEGTA</name>
<dbReference type="ExpressionAtlas" id="N1R3S2">
    <property type="expression patterns" value="baseline"/>
</dbReference>
<dbReference type="InterPro" id="IPR016024">
    <property type="entry name" value="ARM-type_fold"/>
</dbReference>
<dbReference type="AlphaFoldDB" id="N1R3S2"/>